<dbReference type="Pfam" id="PF05504">
    <property type="entry name" value="Spore_GerAC"/>
    <property type="match status" value="1"/>
</dbReference>
<dbReference type="Pfam" id="PF25198">
    <property type="entry name" value="Spore_GerAC_N"/>
    <property type="match status" value="1"/>
</dbReference>
<evidence type="ECO:0000256" key="1">
    <source>
        <dbReference type="ARBA" id="ARBA00004635"/>
    </source>
</evidence>
<feature type="chain" id="PRO_5044347536" evidence="8">
    <location>
        <begin position="22"/>
        <end position="385"/>
    </location>
</feature>
<comment type="similarity">
    <text evidence="2">Belongs to the GerABKC lipoprotein family.</text>
</comment>
<dbReference type="PANTHER" id="PTHR35789">
    <property type="entry name" value="SPORE GERMINATION PROTEIN B3"/>
    <property type="match status" value="1"/>
</dbReference>
<feature type="signal peptide" evidence="8">
    <location>
        <begin position="1"/>
        <end position="21"/>
    </location>
</feature>
<dbReference type="AlphaFoldDB" id="A0AB39BXH4"/>
<comment type="subcellular location">
    <subcellularLocation>
        <location evidence="1">Membrane</location>
        <topology evidence="1">Lipid-anchor</topology>
    </subcellularLocation>
</comment>
<keyword evidence="7" id="KW-0449">Lipoprotein</keyword>
<keyword evidence="3" id="KW-0309">Germination</keyword>
<dbReference type="NCBIfam" id="TIGR02887">
    <property type="entry name" value="spore_ger_x_C"/>
    <property type="match status" value="1"/>
</dbReference>
<feature type="domain" description="Spore germination protein N-terminal" evidence="10">
    <location>
        <begin position="20"/>
        <end position="190"/>
    </location>
</feature>
<keyword evidence="4 8" id="KW-0732">Signal</keyword>
<evidence type="ECO:0000256" key="8">
    <source>
        <dbReference type="SAM" id="SignalP"/>
    </source>
</evidence>
<dbReference type="GO" id="GO:0016020">
    <property type="term" value="C:membrane"/>
    <property type="evidence" value="ECO:0007669"/>
    <property type="project" value="UniProtKB-SubCell"/>
</dbReference>
<evidence type="ECO:0000256" key="6">
    <source>
        <dbReference type="ARBA" id="ARBA00023139"/>
    </source>
</evidence>
<gene>
    <name evidence="11" type="ORF">AB3N04_06840</name>
</gene>
<evidence type="ECO:0000256" key="2">
    <source>
        <dbReference type="ARBA" id="ARBA00007886"/>
    </source>
</evidence>
<accession>A0AB39BXH4</accession>
<dbReference type="PROSITE" id="PS51257">
    <property type="entry name" value="PROKAR_LIPOPROTEIN"/>
    <property type="match status" value="1"/>
</dbReference>
<keyword evidence="5" id="KW-0472">Membrane</keyword>
<dbReference type="Gene3D" id="3.30.300.210">
    <property type="entry name" value="Nutrient germinant receptor protein C, domain 3"/>
    <property type="match status" value="1"/>
</dbReference>
<keyword evidence="6" id="KW-0564">Palmitate</keyword>
<dbReference type="EMBL" id="CP162551">
    <property type="protein sequence ID" value="XDI38030.1"/>
    <property type="molecule type" value="Genomic_DNA"/>
</dbReference>
<evidence type="ECO:0000259" key="10">
    <source>
        <dbReference type="Pfam" id="PF25198"/>
    </source>
</evidence>
<sequence length="385" mass="44213">MKKFMLIFVLLLLSLTGCWDRAELEEVGFVIGIAFDPNPDNPKTFDTTFHIAVPSAFSGGGPEGDSGEGSPFFNITSTGVTNFNMIRDISKRRSRSLNFEHLKVIVINEELARQAFITGVLDLYTRDHEMRRKTHVLVSKGEAKEVYMDKLPLEDMPAISIEMINENYTKALEMIETRDIGTISEKMTANQSYLISGVNKEHREDMNISGAALMKGEDNKMITWLNEEDIKGYNWVMGEAKNGIVEATVDDKESFIFEILSHATNVNYERQNDQNIFNVLIKTEGTFSESWIPGLEINNLETIKKMEQILSKKIENQATSLIKKMQEEWYCDIFYFGPLIKRKEYQYWKQIKEDWEGEAGIFKEANVQVNVEVKISHYMTQEKTS</sequence>
<feature type="domain" description="Spore germination GerAC-like C-terminal" evidence="9">
    <location>
        <begin position="209"/>
        <end position="377"/>
    </location>
</feature>
<evidence type="ECO:0000259" key="9">
    <source>
        <dbReference type="Pfam" id="PF05504"/>
    </source>
</evidence>
<proteinExistence type="inferred from homology"/>
<evidence type="ECO:0000256" key="5">
    <source>
        <dbReference type="ARBA" id="ARBA00023136"/>
    </source>
</evidence>
<name>A0AB39BXH4_9BACI</name>
<dbReference type="PANTHER" id="PTHR35789:SF1">
    <property type="entry name" value="SPORE GERMINATION PROTEIN B3"/>
    <property type="match status" value="1"/>
</dbReference>
<reference evidence="11" key="1">
    <citation type="submission" date="2024-07" db="EMBL/GenBank/DDBJ databases">
        <title>Identification and characteristics of an arsenic-resistant bacterial isolate, which belongs to a novel species.</title>
        <authorList>
            <person name="Juszczyk A."/>
            <person name="Kowalczyk A."/>
            <person name="Was K."/>
            <person name="Kosowicz W."/>
            <person name="Budzyn A."/>
            <person name="Latowski D."/>
        </authorList>
    </citation>
    <scope>NUCLEOTIDE SEQUENCE</scope>
    <source>
        <strain evidence="11">As8PL</strain>
    </source>
</reference>
<evidence type="ECO:0000313" key="11">
    <source>
        <dbReference type="EMBL" id="XDI38030.1"/>
    </source>
</evidence>
<dbReference type="GO" id="GO:0009847">
    <property type="term" value="P:spore germination"/>
    <property type="evidence" value="ECO:0007669"/>
    <property type="project" value="InterPro"/>
</dbReference>
<evidence type="ECO:0000256" key="7">
    <source>
        <dbReference type="ARBA" id="ARBA00023288"/>
    </source>
</evidence>
<evidence type="ECO:0000256" key="4">
    <source>
        <dbReference type="ARBA" id="ARBA00022729"/>
    </source>
</evidence>
<protein>
    <submittedName>
        <fullName evidence="11">Ger(X)C family spore germination protein</fullName>
    </submittedName>
</protein>
<dbReference type="RefSeq" id="WP_368505356.1">
    <property type="nucleotide sequence ID" value="NZ_CP162551.1"/>
</dbReference>
<organism evidence="11">
    <name type="scientific">Alkalihalophilus sp. As8PL</name>
    <dbReference type="NCBI Taxonomy" id="3237103"/>
    <lineage>
        <taxon>Bacteria</taxon>
        <taxon>Bacillati</taxon>
        <taxon>Bacillota</taxon>
        <taxon>Bacilli</taxon>
        <taxon>Bacillales</taxon>
        <taxon>Bacillaceae</taxon>
        <taxon>Alkalihalophilus</taxon>
    </lineage>
</organism>
<dbReference type="InterPro" id="IPR038501">
    <property type="entry name" value="Spore_GerAC_C_sf"/>
</dbReference>
<dbReference type="InterPro" id="IPR057336">
    <property type="entry name" value="GerAC_N"/>
</dbReference>
<dbReference type="InterPro" id="IPR008844">
    <property type="entry name" value="Spore_GerAC-like"/>
</dbReference>
<dbReference type="InterPro" id="IPR046953">
    <property type="entry name" value="Spore_GerAC-like_C"/>
</dbReference>
<evidence type="ECO:0000256" key="3">
    <source>
        <dbReference type="ARBA" id="ARBA00022544"/>
    </source>
</evidence>